<proteinExistence type="predicted"/>
<reference evidence="1" key="1">
    <citation type="submission" date="2023-05" db="EMBL/GenBank/DDBJ databases">
        <authorList>
            <consortium name="ELIXIR-Norway"/>
        </authorList>
    </citation>
    <scope>NUCLEOTIDE SEQUENCE</scope>
</reference>
<organism evidence="1 2">
    <name type="scientific">Rangifer tarandus platyrhynchus</name>
    <name type="common">Svalbard reindeer</name>
    <dbReference type="NCBI Taxonomy" id="3082113"/>
    <lineage>
        <taxon>Eukaryota</taxon>
        <taxon>Metazoa</taxon>
        <taxon>Chordata</taxon>
        <taxon>Craniata</taxon>
        <taxon>Vertebrata</taxon>
        <taxon>Euteleostomi</taxon>
        <taxon>Mammalia</taxon>
        <taxon>Eutheria</taxon>
        <taxon>Laurasiatheria</taxon>
        <taxon>Artiodactyla</taxon>
        <taxon>Ruminantia</taxon>
        <taxon>Pecora</taxon>
        <taxon>Cervidae</taxon>
        <taxon>Odocoileinae</taxon>
        <taxon>Rangifer</taxon>
    </lineage>
</organism>
<reference evidence="1" key="2">
    <citation type="submission" date="2025-03" db="EMBL/GenBank/DDBJ databases">
        <authorList>
            <consortium name="ELIXIR-Norway"/>
            <consortium name="Elixir Norway"/>
        </authorList>
    </citation>
    <scope>NUCLEOTIDE SEQUENCE</scope>
</reference>
<accession>A0AC59ZB58</accession>
<gene>
    <name evidence="1" type="ORF">MRATA1EN22A_LOCUS16191</name>
</gene>
<sequence>MWPLPAPTAPSLGACGFSGEGPFTNQQPEFLSSRNCGGSERHVRGQGRQAPQQELPSPQPPLCPAAIRQRPCEHVAPTKRGGRLGWDQPAGRPAGTSRLAGARRERLPPKPSQPTSRDAAPASLAAGRHLAAARSGRACGWPGDGKAALTFAGGHPSCLCGRPAQHVPPLGARPWVSRPGSCCLPPGTLGCSGLTSSLGVMSGPPP</sequence>
<name>A0AC59ZB58_RANTA</name>
<dbReference type="Proteomes" id="UP001162501">
    <property type="component" value="Chromosome 26"/>
</dbReference>
<dbReference type="EMBL" id="OX596110">
    <property type="protein sequence ID" value="CAN0347686.1"/>
    <property type="molecule type" value="Genomic_DNA"/>
</dbReference>
<evidence type="ECO:0000313" key="2">
    <source>
        <dbReference type="Proteomes" id="UP001162501"/>
    </source>
</evidence>
<evidence type="ECO:0000313" key="1">
    <source>
        <dbReference type="EMBL" id="CAN0347686.1"/>
    </source>
</evidence>
<protein>
    <submittedName>
        <fullName evidence="1">Uncharacterized protein</fullName>
    </submittedName>
</protein>